<dbReference type="EMBL" id="CM039175">
    <property type="protein sequence ID" value="KAH9733927.1"/>
    <property type="molecule type" value="Genomic_DNA"/>
</dbReference>
<name>A0ACB8JMN2_CITSI</name>
<keyword evidence="2" id="KW-1185">Reference proteome</keyword>
<evidence type="ECO:0000313" key="1">
    <source>
        <dbReference type="EMBL" id="KAH9733927.1"/>
    </source>
</evidence>
<dbReference type="Proteomes" id="UP000829398">
    <property type="component" value="Chromosome 6"/>
</dbReference>
<sequence>MESVSKLAKNDPPPLEDDRSTKKAKFRIEGDDEDNPPMVSFKDKLMETHDTMEEDLMGKDDDMVFDLEDVVIETEGHLPSISFSQKSGSHGFTVIDLENDFFLVKFKTEDDAQYALTQGPWSILGHYLTIQQWSPRFDCSTETIDSSVAWIRLPRMPLHYYHKRILRMLGQVEYENLPLICYECGKYGHLSITCPERTSNEEDTHGAVNVQAESMISTRATPPPKTDRSGNPKFGPWMMVSRKGKVKSYKEREIIKESSQNQNGRFDGCSRFSPLANEDMMEKGTKSTEETHVLDLAIKGPASKIQQHAKGVSSKGFRRTFKGFVKNYTPTMVAILEPRVSGIRADNFIRTSGFVRSHRVEAVGFSEGIWLLWKEEFVVEVTVNHRQFIHFRVSENSGIISSITAVYASPIPSMRKHIWSELEKRGRSRRTNSVCQLFNGWFQHNQLCDLEFKGPSFTWTRGSLHKRLDSAICNDKWVENFPNASVLHLPKVCSDHRPILVRFEKIQFACSSPKPFRFLASWLTNKRFESLVSSIWQPDMNYLQSAKHFVEEASLWNSNVFGNIFKRKNRLLPRIGGIQQALETHHSNNLIRLECQLKKELEEVLTQEELLWYQKSRREWIQCGDRNTSFFHRKIIQRRRMNRIEMIKDDMGNWLLDNNTIKEYVESYFSKLYTKEDEFYKP</sequence>
<evidence type="ECO:0000313" key="2">
    <source>
        <dbReference type="Proteomes" id="UP000829398"/>
    </source>
</evidence>
<comment type="caution">
    <text evidence="1">The sequence shown here is derived from an EMBL/GenBank/DDBJ whole genome shotgun (WGS) entry which is preliminary data.</text>
</comment>
<reference evidence="2" key="1">
    <citation type="journal article" date="2023" name="Hortic. Res.">
        <title>A chromosome-level phased genome enabling allele-level studies in sweet orange: a case study on citrus Huanglongbing tolerance.</title>
        <authorList>
            <person name="Wu B."/>
            <person name="Yu Q."/>
            <person name="Deng Z."/>
            <person name="Duan Y."/>
            <person name="Luo F."/>
            <person name="Gmitter F. Jr."/>
        </authorList>
    </citation>
    <scope>NUCLEOTIDE SEQUENCE [LARGE SCALE GENOMIC DNA]</scope>
    <source>
        <strain evidence="2">cv. Valencia</strain>
    </source>
</reference>
<gene>
    <name evidence="1" type="ORF">KPL71_017196</name>
</gene>
<organism evidence="1 2">
    <name type="scientific">Citrus sinensis</name>
    <name type="common">Sweet orange</name>
    <name type="synonym">Citrus aurantium var. sinensis</name>
    <dbReference type="NCBI Taxonomy" id="2711"/>
    <lineage>
        <taxon>Eukaryota</taxon>
        <taxon>Viridiplantae</taxon>
        <taxon>Streptophyta</taxon>
        <taxon>Embryophyta</taxon>
        <taxon>Tracheophyta</taxon>
        <taxon>Spermatophyta</taxon>
        <taxon>Magnoliopsida</taxon>
        <taxon>eudicotyledons</taxon>
        <taxon>Gunneridae</taxon>
        <taxon>Pentapetalae</taxon>
        <taxon>rosids</taxon>
        <taxon>malvids</taxon>
        <taxon>Sapindales</taxon>
        <taxon>Rutaceae</taxon>
        <taxon>Aurantioideae</taxon>
        <taxon>Citrus</taxon>
    </lineage>
</organism>
<protein>
    <submittedName>
        <fullName evidence="1">Uncharacterized protein</fullName>
    </submittedName>
</protein>
<proteinExistence type="predicted"/>
<accession>A0ACB8JMN2</accession>